<feature type="transmembrane region" description="Helical" evidence="1">
    <location>
        <begin position="164"/>
        <end position="184"/>
    </location>
</feature>
<reference evidence="2 3" key="1">
    <citation type="submission" date="2023-08" db="EMBL/GenBank/DDBJ databases">
        <title>Helicovermis profunda gen. nov., sp. nov., a novel mesophilic, fermentative bacterium within the Bacillota from a deep-sea hydrothermal vent chimney.</title>
        <authorList>
            <person name="Miyazaki U."/>
            <person name="Mizutani D."/>
            <person name="Hashimoto Y."/>
            <person name="Tame A."/>
            <person name="Sawayama S."/>
            <person name="Miyazaki J."/>
            <person name="Takai K."/>
            <person name="Nakagawa S."/>
        </authorList>
    </citation>
    <scope>NUCLEOTIDE SEQUENCE [LARGE SCALE GENOMIC DNA]</scope>
    <source>
        <strain evidence="2 3">S502</strain>
    </source>
</reference>
<organism evidence="2 3">
    <name type="scientific">Helicovermis profundi</name>
    <dbReference type="NCBI Taxonomy" id="3065157"/>
    <lineage>
        <taxon>Bacteria</taxon>
        <taxon>Bacillati</taxon>
        <taxon>Bacillota</taxon>
        <taxon>Clostridia</taxon>
        <taxon>Helicovermis</taxon>
    </lineage>
</organism>
<gene>
    <name evidence="2" type="ORF">HLPR_01910</name>
</gene>
<evidence type="ECO:0000313" key="2">
    <source>
        <dbReference type="EMBL" id="BEP27860.1"/>
    </source>
</evidence>
<name>A0AAU9ES34_9FIRM</name>
<keyword evidence="3" id="KW-1185">Reference proteome</keyword>
<dbReference type="EMBL" id="AP028654">
    <property type="protein sequence ID" value="BEP27860.1"/>
    <property type="molecule type" value="Genomic_DNA"/>
</dbReference>
<evidence type="ECO:0000256" key="1">
    <source>
        <dbReference type="SAM" id="Phobius"/>
    </source>
</evidence>
<keyword evidence="1" id="KW-0812">Transmembrane</keyword>
<accession>A0AAU9ES34</accession>
<feature type="transmembrane region" description="Helical" evidence="1">
    <location>
        <begin position="116"/>
        <end position="132"/>
    </location>
</feature>
<evidence type="ECO:0000313" key="3">
    <source>
        <dbReference type="Proteomes" id="UP001321786"/>
    </source>
</evidence>
<sequence length="298" mass="35568">MKRELLKNKKIIAFIESVEKMLYIEENSSDIKSELLDHIECLVSDYMDSGFDLDTSISKSLYDMGDPKEIGYSFADFDYMKKRKYIRLALKYSSILLIVLLLIFDYTEKIRNGSDNILLIINIINIFFAYSSKNFIYHKVKMLDLNTSPNLILWSSKKRFPWEYFILGMFFAPIILMFIGLYFMDEGINLVSILNMWPLAIIFYSTWAFFYSEKFRIPKYIVSENGLIVKGVLISWIYIKSYSWSSDYMSKDNKDYSLDLKLFNNKDNKKVSIYYLNKRLYVNRKQKNYMDQILRERI</sequence>
<feature type="transmembrane region" description="Helical" evidence="1">
    <location>
        <begin position="85"/>
        <end position="104"/>
    </location>
</feature>
<dbReference type="KEGG" id="hprf:HLPR_01910"/>
<dbReference type="Proteomes" id="UP001321786">
    <property type="component" value="Chromosome"/>
</dbReference>
<protein>
    <recommendedName>
        <fullName evidence="4">DUF5673 domain-containing protein</fullName>
    </recommendedName>
</protein>
<proteinExistence type="predicted"/>
<dbReference type="AlphaFoldDB" id="A0AAU9ES34"/>
<keyword evidence="1" id="KW-0472">Membrane</keyword>
<keyword evidence="1" id="KW-1133">Transmembrane helix</keyword>
<evidence type="ECO:0008006" key="4">
    <source>
        <dbReference type="Google" id="ProtNLM"/>
    </source>
</evidence>
<feature type="transmembrane region" description="Helical" evidence="1">
    <location>
        <begin position="190"/>
        <end position="210"/>
    </location>
</feature>